<proteinExistence type="predicted"/>
<feature type="region of interest" description="Disordered" evidence="1">
    <location>
        <begin position="68"/>
        <end position="101"/>
    </location>
</feature>
<organism evidence="2">
    <name type="scientific">Oryza nivara</name>
    <name type="common">Indian wild rice</name>
    <name type="synonym">Oryza sativa f. spontanea</name>
    <dbReference type="NCBI Taxonomy" id="4536"/>
    <lineage>
        <taxon>Eukaryota</taxon>
        <taxon>Viridiplantae</taxon>
        <taxon>Streptophyta</taxon>
        <taxon>Embryophyta</taxon>
        <taxon>Tracheophyta</taxon>
        <taxon>Spermatophyta</taxon>
        <taxon>Magnoliopsida</taxon>
        <taxon>Liliopsida</taxon>
        <taxon>Poales</taxon>
        <taxon>Poaceae</taxon>
        <taxon>BOP clade</taxon>
        <taxon>Oryzoideae</taxon>
        <taxon>Oryzeae</taxon>
        <taxon>Oryzinae</taxon>
        <taxon>Oryza</taxon>
    </lineage>
</organism>
<dbReference type="Proteomes" id="UP000006591">
    <property type="component" value="Chromosome 2"/>
</dbReference>
<evidence type="ECO:0000256" key="1">
    <source>
        <dbReference type="SAM" id="MobiDB-lite"/>
    </source>
</evidence>
<dbReference type="Gramene" id="ONIVA02G14650.1">
    <property type="protein sequence ID" value="ONIVA02G14650.1"/>
    <property type="gene ID" value="ONIVA02G14650"/>
</dbReference>
<dbReference type="AlphaFoldDB" id="A0A0E0G5B8"/>
<reference evidence="2" key="2">
    <citation type="submission" date="2018-04" db="EMBL/GenBank/DDBJ databases">
        <title>OnivRS2 (Oryza nivara Reference Sequence Version 2).</title>
        <authorList>
            <person name="Zhang J."/>
            <person name="Kudrna D."/>
            <person name="Lee S."/>
            <person name="Talag J."/>
            <person name="Rajasekar S."/>
            <person name="Welchert J."/>
            <person name="Hsing Y.-I."/>
            <person name="Wing R.A."/>
        </authorList>
    </citation>
    <scope>NUCLEOTIDE SEQUENCE [LARGE SCALE GENOMIC DNA]</scope>
    <source>
        <strain evidence="2">SL10</strain>
    </source>
</reference>
<evidence type="ECO:0000313" key="3">
    <source>
        <dbReference type="Proteomes" id="UP000006591"/>
    </source>
</evidence>
<accession>A0A0E0G5B8</accession>
<sequence length="101" mass="11129">MTPPPRLLALLRCALRLPTLPPSRPPSSSRGPDPSSIPPIPPPPPPRRRWFHVVVVVARSRPAVHRAVTDPAIPHTGLPHPDGPIPAARRRRRAGDDWWGE</sequence>
<feature type="compositionally biased region" description="Pro residues" evidence="1">
    <location>
        <begin position="35"/>
        <end position="45"/>
    </location>
</feature>
<dbReference type="HOGENOM" id="CLU_2296235_0_0_1"/>
<evidence type="ECO:0000313" key="2">
    <source>
        <dbReference type="EnsemblPlants" id="ONIVA02G14650.1"/>
    </source>
</evidence>
<keyword evidence="3" id="KW-1185">Reference proteome</keyword>
<protein>
    <submittedName>
        <fullName evidence="2">Uncharacterized protein</fullName>
    </submittedName>
</protein>
<name>A0A0E0G5B8_ORYNI</name>
<reference evidence="2" key="1">
    <citation type="submission" date="2015-04" db="UniProtKB">
        <authorList>
            <consortium name="EnsemblPlants"/>
        </authorList>
    </citation>
    <scope>IDENTIFICATION</scope>
    <source>
        <strain evidence="2">SL10</strain>
    </source>
</reference>
<feature type="region of interest" description="Disordered" evidence="1">
    <location>
        <begin position="18"/>
        <end position="47"/>
    </location>
</feature>
<dbReference type="EnsemblPlants" id="ONIVA02G14650.1">
    <property type="protein sequence ID" value="ONIVA02G14650.1"/>
    <property type="gene ID" value="ONIVA02G14650"/>
</dbReference>